<dbReference type="EMBL" id="JAQMTI010000253">
    <property type="protein sequence ID" value="MDB9443528.1"/>
    <property type="molecule type" value="Genomic_DNA"/>
</dbReference>
<gene>
    <name evidence="1" type="ORF">PN497_19515</name>
</gene>
<evidence type="ECO:0000313" key="2">
    <source>
        <dbReference type="Proteomes" id="UP001211711"/>
    </source>
</evidence>
<dbReference type="Proteomes" id="UP001211711">
    <property type="component" value="Unassembled WGS sequence"/>
</dbReference>
<sequence>MELITLTAVVTAVVTILGKPLEKMGENLGDVIWKQTGKLITKLRDKQQAPSLTASIEAGETAIIDYGQAVLELTEAAANDREIAEAVLDVEAAVNNDQSETAKEIKAKAKKIESDVKSQTSVINNFEKIADVINADRGSNVASQININNPTYNY</sequence>
<dbReference type="RefSeq" id="WP_096568052.1">
    <property type="nucleotide sequence ID" value="NZ_JAQMTI010000253.1"/>
</dbReference>
<protein>
    <submittedName>
        <fullName evidence="1">Uncharacterized protein</fullName>
    </submittedName>
</protein>
<organism evidence="1 2">
    <name type="scientific">Sphaerospermopsis kisseleviana CS-549</name>
    <dbReference type="NCBI Taxonomy" id="3021783"/>
    <lineage>
        <taxon>Bacteria</taxon>
        <taxon>Bacillati</taxon>
        <taxon>Cyanobacteriota</taxon>
        <taxon>Cyanophyceae</taxon>
        <taxon>Nostocales</taxon>
        <taxon>Aphanizomenonaceae</taxon>
        <taxon>Sphaerospermopsis</taxon>
        <taxon>Sphaerospermopsis kisseleviana</taxon>
    </lineage>
</organism>
<name>A0ABT4ZXR0_9CYAN</name>
<accession>A0ABT4ZXR0</accession>
<evidence type="ECO:0000313" key="1">
    <source>
        <dbReference type="EMBL" id="MDB9443528.1"/>
    </source>
</evidence>
<proteinExistence type="predicted"/>
<keyword evidence="2" id="KW-1185">Reference proteome</keyword>
<comment type="caution">
    <text evidence="1">The sequence shown here is derived from an EMBL/GenBank/DDBJ whole genome shotgun (WGS) entry which is preliminary data.</text>
</comment>
<reference evidence="1 2" key="1">
    <citation type="submission" date="2023-01" db="EMBL/GenBank/DDBJ databases">
        <title>Genomes from the Australian National Cyanobacteria Reference Collection.</title>
        <authorList>
            <person name="Willis A."/>
            <person name="Lee E.M.F."/>
        </authorList>
    </citation>
    <scope>NUCLEOTIDE SEQUENCE [LARGE SCALE GENOMIC DNA]</scope>
    <source>
        <strain evidence="1 2">CS-549</strain>
    </source>
</reference>